<proteinExistence type="predicted"/>
<evidence type="ECO:0000313" key="3">
    <source>
        <dbReference type="Proteomes" id="UP000572984"/>
    </source>
</evidence>
<dbReference type="AlphaFoldDB" id="A0A838BM34"/>
<gene>
    <name evidence="2" type="ORF">H0S73_11415</name>
</gene>
<dbReference type="Proteomes" id="UP000572984">
    <property type="component" value="Unassembled WGS sequence"/>
</dbReference>
<feature type="chain" id="PRO_5032835162" description="PsiF repeat-containing protein" evidence="1">
    <location>
        <begin position="24"/>
        <end position="83"/>
    </location>
</feature>
<dbReference type="EMBL" id="JACDXJ010000001">
    <property type="protein sequence ID" value="MBA1156734.1"/>
    <property type="molecule type" value="Genomic_DNA"/>
</dbReference>
<organism evidence="2 3">
    <name type="scientific">Microvirga mediterraneensis</name>
    <dbReference type="NCBI Taxonomy" id="2754695"/>
    <lineage>
        <taxon>Bacteria</taxon>
        <taxon>Pseudomonadati</taxon>
        <taxon>Pseudomonadota</taxon>
        <taxon>Alphaproteobacteria</taxon>
        <taxon>Hyphomicrobiales</taxon>
        <taxon>Methylobacteriaceae</taxon>
        <taxon>Microvirga</taxon>
    </lineage>
</organism>
<comment type="caution">
    <text evidence="2">The sequence shown here is derived from an EMBL/GenBank/DDBJ whole genome shotgun (WGS) entry which is preliminary data.</text>
</comment>
<evidence type="ECO:0008006" key="4">
    <source>
        <dbReference type="Google" id="ProtNLM"/>
    </source>
</evidence>
<evidence type="ECO:0000313" key="2">
    <source>
        <dbReference type="EMBL" id="MBA1156734.1"/>
    </source>
</evidence>
<protein>
    <recommendedName>
        <fullName evidence="4">PsiF repeat-containing protein</fullName>
    </recommendedName>
</protein>
<name>A0A838BM34_9HYPH</name>
<reference evidence="2 3" key="1">
    <citation type="submission" date="2020-07" db="EMBL/GenBank/DDBJ databases">
        <title>Draft genome and description of Microvirga mediterraneensis Marseille-Q2068 sp. nov.</title>
        <authorList>
            <person name="Boxberger M."/>
        </authorList>
    </citation>
    <scope>NUCLEOTIDE SEQUENCE [LARGE SCALE GENOMIC DNA]</scope>
    <source>
        <strain evidence="2 3">Marseille-Q2068</strain>
    </source>
</reference>
<keyword evidence="3" id="KW-1185">Reference proteome</keyword>
<keyword evidence="1" id="KW-0732">Signal</keyword>
<evidence type="ECO:0000256" key="1">
    <source>
        <dbReference type="SAM" id="SignalP"/>
    </source>
</evidence>
<feature type="signal peptide" evidence="1">
    <location>
        <begin position="1"/>
        <end position="23"/>
    </location>
</feature>
<sequence length="83" mass="8956">MNRFVSSTLVALMALSMAGAAQAAAETKPKKEPTAAQLAARERMSKCSAEWKEAKAGSKLPKDAKWPKFWSECNTRLKGGTKA</sequence>
<accession>A0A838BM34</accession>
<dbReference type="RefSeq" id="WP_181052265.1">
    <property type="nucleotide sequence ID" value="NZ_JACDXJ010000001.1"/>
</dbReference>